<evidence type="ECO:0008006" key="4">
    <source>
        <dbReference type="Google" id="ProtNLM"/>
    </source>
</evidence>
<dbReference type="InterPro" id="IPR014717">
    <property type="entry name" value="Transl_elong_EF1B/ribsomal_bS6"/>
</dbReference>
<comment type="caution">
    <text evidence="2">The sequence shown here is derived from an EMBL/GenBank/DDBJ whole genome shotgun (WGS) entry which is preliminary data.</text>
</comment>
<keyword evidence="1" id="KW-0812">Transmembrane</keyword>
<dbReference type="HOGENOM" id="CLU_1407888_0_0_9"/>
<evidence type="ECO:0000313" key="2">
    <source>
        <dbReference type="EMBL" id="EHG19908.1"/>
    </source>
</evidence>
<reference evidence="2 3" key="1">
    <citation type="submission" date="2011-08" db="EMBL/GenBank/DDBJ databases">
        <title>The Genome Sequence of Selenomonas infelix ATCC 43532.</title>
        <authorList>
            <consortium name="The Broad Institute Genome Sequencing Platform"/>
            <person name="Earl A."/>
            <person name="Ward D."/>
            <person name="Feldgarden M."/>
            <person name="Gevers D."/>
            <person name="Izard J."/>
            <person name="Blanton J.M."/>
            <person name="Baranova O.V."/>
            <person name="Dewhirst F.E."/>
            <person name="Young S.K."/>
            <person name="Zeng Q."/>
            <person name="Gargeya S."/>
            <person name="Fitzgerald M."/>
            <person name="Haas B."/>
            <person name="Abouelleil A."/>
            <person name="Alvarado L."/>
            <person name="Arachchi H.M."/>
            <person name="Berlin A."/>
            <person name="Brown A."/>
            <person name="Chapman S.B."/>
            <person name="Chen Z."/>
            <person name="Dunbar C."/>
            <person name="Freedman E."/>
            <person name="Gearin G."/>
            <person name="Gellesch M."/>
            <person name="Goldberg J."/>
            <person name="Griggs A."/>
            <person name="Gujja S."/>
            <person name="Heiman D."/>
            <person name="Howarth C."/>
            <person name="Larson L."/>
            <person name="Lui A."/>
            <person name="MacDonald P.J.P."/>
            <person name="Montmayeur A."/>
            <person name="Murphy C."/>
            <person name="Neiman D."/>
            <person name="Pearson M."/>
            <person name="Priest M."/>
            <person name="Roberts A."/>
            <person name="Saif S."/>
            <person name="Shea T."/>
            <person name="Shenoy N."/>
            <person name="Sisk P."/>
            <person name="Stolte C."/>
            <person name="Sykes S."/>
            <person name="Wortman J."/>
            <person name="Nusbaum C."/>
            <person name="Birren B."/>
        </authorList>
    </citation>
    <scope>NUCLEOTIDE SEQUENCE [LARGE SCALE GENOMIC DNA]</scope>
    <source>
        <strain evidence="2 3">ATCC 43532</strain>
    </source>
</reference>
<feature type="transmembrane region" description="Helical" evidence="1">
    <location>
        <begin position="12"/>
        <end position="33"/>
    </location>
</feature>
<gene>
    <name evidence="2" type="ORF">HMPREF9334_01800</name>
</gene>
<evidence type="ECO:0000256" key="1">
    <source>
        <dbReference type="SAM" id="Phobius"/>
    </source>
</evidence>
<keyword evidence="1" id="KW-0472">Membrane</keyword>
<proteinExistence type="predicted"/>
<accession>G5GR48</accession>
<name>G5GR48_9FIRM</name>
<dbReference type="GO" id="GO:0043107">
    <property type="term" value="P:type IV pilus-dependent motility"/>
    <property type="evidence" value="ECO:0007669"/>
    <property type="project" value="InterPro"/>
</dbReference>
<sequence>MERFSERQRIELALIWALALLLLYMLVLAPYLGADREAVLAERAAAKRLCARMDDYQRLLLDDARTLEKLGARQARVADALPEEHRQGVFIHMVEHLAQANGVVIEGISPQKDDEREGLLVHPMELRFRGRYFDVLSFLHAVQEMPRGVVFGDFSMKSEGDELDCVFQLKIAAYTERPRENGEGSVNDAPR</sequence>
<dbReference type="RefSeq" id="WP_006693235.1">
    <property type="nucleotide sequence ID" value="NZ_JH376800.1"/>
</dbReference>
<dbReference type="PATRIC" id="fig|679201.3.peg.1815"/>
<dbReference type="OrthoDB" id="1666432at2"/>
<keyword evidence="3" id="KW-1185">Reference proteome</keyword>
<dbReference type="Pfam" id="PF04350">
    <property type="entry name" value="PilO"/>
    <property type="match status" value="1"/>
</dbReference>
<dbReference type="Gene3D" id="3.30.70.60">
    <property type="match status" value="1"/>
</dbReference>
<organism evidence="2 3">
    <name type="scientific">Selenomonas infelix ATCC 43532</name>
    <dbReference type="NCBI Taxonomy" id="679201"/>
    <lineage>
        <taxon>Bacteria</taxon>
        <taxon>Bacillati</taxon>
        <taxon>Bacillota</taxon>
        <taxon>Negativicutes</taxon>
        <taxon>Selenomonadales</taxon>
        <taxon>Selenomonadaceae</taxon>
        <taxon>Selenomonas</taxon>
    </lineage>
</organism>
<dbReference type="InterPro" id="IPR007445">
    <property type="entry name" value="PilO"/>
</dbReference>
<dbReference type="Proteomes" id="UP000004129">
    <property type="component" value="Unassembled WGS sequence"/>
</dbReference>
<protein>
    <recommendedName>
        <fullName evidence="4">Pilus assembly protein PilO</fullName>
    </recommendedName>
</protein>
<dbReference type="AlphaFoldDB" id="G5GR48"/>
<keyword evidence="1" id="KW-1133">Transmembrane helix</keyword>
<dbReference type="GO" id="GO:0043683">
    <property type="term" value="P:type IV pilus assembly"/>
    <property type="evidence" value="ECO:0007669"/>
    <property type="project" value="InterPro"/>
</dbReference>
<evidence type="ECO:0000313" key="3">
    <source>
        <dbReference type="Proteomes" id="UP000004129"/>
    </source>
</evidence>
<dbReference type="STRING" id="679201.HMPREF9334_01800"/>
<dbReference type="EMBL" id="ACZM01000017">
    <property type="protein sequence ID" value="EHG19908.1"/>
    <property type="molecule type" value="Genomic_DNA"/>
</dbReference>